<reference evidence="3" key="1">
    <citation type="submission" date="2019-10" db="EMBL/GenBank/DDBJ databases">
        <title>Lacipirellula parvula gen. nov., sp. nov., representing a lineage of planctomycetes widespread in freshwater anoxic habitats, and description of the family Lacipirellulaceae.</title>
        <authorList>
            <person name="Dedysh S.N."/>
            <person name="Kulichevskaya I.S."/>
            <person name="Beletsky A.V."/>
            <person name="Rakitin A.L."/>
            <person name="Mardanov A.V."/>
            <person name="Ivanova A.A."/>
            <person name="Saltykova V.X."/>
            <person name="Rijpstra W.I.C."/>
            <person name="Sinninghe Damste J.S."/>
            <person name="Ravin N.V."/>
        </authorList>
    </citation>
    <scope>NUCLEOTIDE SEQUENCE [LARGE SCALE GENOMIC DNA]</scope>
    <source>
        <strain evidence="3">PX69</strain>
    </source>
</reference>
<sequence>MFSESLAKAFTEKSFGCWGERIYFPLWFPALVFAFAASAVIHIGRQFRLRSAMLGTNVVAALLGMVVAL</sequence>
<gene>
    <name evidence="2" type="ORF">PLANPX_2397</name>
</gene>
<evidence type="ECO:0000313" key="2">
    <source>
        <dbReference type="EMBL" id="BBO32785.1"/>
    </source>
</evidence>
<name>A0A5K7X8U2_9BACT</name>
<dbReference type="AlphaFoldDB" id="A0A5K7X8U2"/>
<dbReference type="EMBL" id="AP021861">
    <property type="protein sequence ID" value="BBO32785.1"/>
    <property type="molecule type" value="Genomic_DNA"/>
</dbReference>
<dbReference type="KEGG" id="lpav:PLANPX_2397"/>
<proteinExistence type="predicted"/>
<keyword evidence="1" id="KW-1133">Transmembrane helix</keyword>
<organism evidence="2 3">
    <name type="scientific">Lacipirellula parvula</name>
    <dbReference type="NCBI Taxonomy" id="2650471"/>
    <lineage>
        <taxon>Bacteria</taxon>
        <taxon>Pseudomonadati</taxon>
        <taxon>Planctomycetota</taxon>
        <taxon>Planctomycetia</taxon>
        <taxon>Pirellulales</taxon>
        <taxon>Lacipirellulaceae</taxon>
        <taxon>Lacipirellula</taxon>
    </lineage>
</organism>
<accession>A0A5K7X8U2</accession>
<feature type="transmembrane region" description="Helical" evidence="1">
    <location>
        <begin position="22"/>
        <end position="44"/>
    </location>
</feature>
<keyword evidence="1" id="KW-0812">Transmembrane</keyword>
<protein>
    <submittedName>
        <fullName evidence="2">Uncharacterized protein</fullName>
    </submittedName>
</protein>
<keyword evidence="3" id="KW-1185">Reference proteome</keyword>
<feature type="transmembrane region" description="Helical" evidence="1">
    <location>
        <begin position="51"/>
        <end position="68"/>
    </location>
</feature>
<evidence type="ECO:0000313" key="3">
    <source>
        <dbReference type="Proteomes" id="UP000326837"/>
    </source>
</evidence>
<keyword evidence="1" id="KW-0472">Membrane</keyword>
<evidence type="ECO:0000256" key="1">
    <source>
        <dbReference type="SAM" id="Phobius"/>
    </source>
</evidence>
<dbReference type="Proteomes" id="UP000326837">
    <property type="component" value="Chromosome"/>
</dbReference>